<evidence type="ECO:0000313" key="2">
    <source>
        <dbReference type="Proteomes" id="UP000694395"/>
    </source>
</evidence>
<name>A0A8K9UT53_ONCMY</name>
<accession>A0A8K9UT53</accession>
<sequence length="58" mass="6388">MIPMDVTRSQSNAFKWSQILTVNVASPHCKCGQSSLLMWPVLTVNVARPHCKCGQSSL</sequence>
<dbReference type="AlphaFoldDB" id="A0A8K9UT53"/>
<reference evidence="1" key="3">
    <citation type="submission" date="2025-09" db="UniProtKB">
        <authorList>
            <consortium name="Ensembl"/>
        </authorList>
    </citation>
    <scope>IDENTIFICATION</scope>
</reference>
<organism evidence="1 2">
    <name type="scientific">Oncorhynchus mykiss</name>
    <name type="common">Rainbow trout</name>
    <name type="synonym">Salmo gairdneri</name>
    <dbReference type="NCBI Taxonomy" id="8022"/>
    <lineage>
        <taxon>Eukaryota</taxon>
        <taxon>Metazoa</taxon>
        <taxon>Chordata</taxon>
        <taxon>Craniata</taxon>
        <taxon>Vertebrata</taxon>
        <taxon>Euteleostomi</taxon>
        <taxon>Actinopterygii</taxon>
        <taxon>Neopterygii</taxon>
        <taxon>Teleostei</taxon>
        <taxon>Protacanthopterygii</taxon>
        <taxon>Salmoniformes</taxon>
        <taxon>Salmonidae</taxon>
        <taxon>Salmoninae</taxon>
        <taxon>Oncorhynchus</taxon>
    </lineage>
</organism>
<dbReference type="Ensembl" id="ENSOMYT00000125741.1">
    <property type="protein sequence ID" value="ENSOMYP00000114164.1"/>
    <property type="gene ID" value="ENSOMYG00000054856.1"/>
</dbReference>
<protein>
    <submittedName>
        <fullName evidence="1">Uncharacterized protein</fullName>
    </submittedName>
</protein>
<reference evidence="1" key="1">
    <citation type="submission" date="2020-07" db="EMBL/GenBank/DDBJ databases">
        <title>A long reads based de novo assembly of the rainbow trout Arlee double haploid line genome.</title>
        <authorList>
            <person name="Gao G."/>
            <person name="Palti Y."/>
        </authorList>
    </citation>
    <scope>NUCLEOTIDE SEQUENCE [LARGE SCALE GENOMIC DNA]</scope>
</reference>
<keyword evidence="2" id="KW-1185">Reference proteome</keyword>
<evidence type="ECO:0000313" key="1">
    <source>
        <dbReference type="Ensembl" id="ENSOMYP00000114164.1"/>
    </source>
</evidence>
<dbReference type="Proteomes" id="UP000694395">
    <property type="component" value="Chromosome 18"/>
</dbReference>
<reference evidence="1" key="2">
    <citation type="submission" date="2025-08" db="UniProtKB">
        <authorList>
            <consortium name="Ensembl"/>
        </authorList>
    </citation>
    <scope>IDENTIFICATION</scope>
</reference>
<proteinExistence type="predicted"/>